<dbReference type="InterPro" id="IPR002524">
    <property type="entry name" value="Cation_efflux"/>
</dbReference>
<dbReference type="Gene3D" id="1.20.1510.10">
    <property type="entry name" value="Cation efflux protein transmembrane domain"/>
    <property type="match status" value="1"/>
</dbReference>
<dbReference type="GO" id="GO:0016020">
    <property type="term" value="C:membrane"/>
    <property type="evidence" value="ECO:0007669"/>
    <property type="project" value="UniProtKB-SubCell"/>
</dbReference>
<dbReference type="InterPro" id="IPR036837">
    <property type="entry name" value="Cation_efflux_CTD_sf"/>
</dbReference>
<evidence type="ECO:0000259" key="8">
    <source>
        <dbReference type="Pfam" id="PF01545"/>
    </source>
</evidence>
<evidence type="ECO:0000256" key="2">
    <source>
        <dbReference type="ARBA" id="ARBA00022448"/>
    </source>
</evidence>
<dbReference type="GO" id="GO:0098771">
    <property type="term" value="P:inorganic ion homeostasis"/>
    <property type="evidence" value="ECO:0007669"/>
    <property type="project" value="UniProtKB-ARBA"/>
</dbReference>
<accession>A0A9P4YVJ6</accession>
<dbReference type="EMBL" id="JAANYQ010000009">
    <property type="protein sequence ID" value="KAF4122501.1"/>
    <property type="molecule type" value="Genomic_DNA"/>
</dbReference>
<reference evidence="10" key="1">
    <citation type="submission" date="2020-03" db="EMBL/GenBank/DDBJ databases">
        <title>Site-based positive gene gene selection in Geosmithia morbida across the United States reveals a broad range of putative effectors and factors for local host and environmental adapation.</title>
        <authorList>
            <person name="Onufrak A."/>
            <person name="Murdoch R.W."/>
            <person name="Gazis R."/>
            <person name="Huff M."/>
            <person name="Staton M."/>
            <person name="Klingeman W."/>
            <person name="Hadziabdic D."/>
        </authorList>
    </citation>
    <scope>NUCLEOTIDE SEQUENCE</scope>
    <source>
        <strain evidence="10">1262</strain>
    </source>
</reference>
<keyword evidence="5 7" id="KW-0472">Membrane</keyword>
<keyword evidence="2" id="KW-0813">Transport</keyword>
<keyword evidence="11" id="KW-1185">Reference proteome</keyword>
<name>A0A9P4YVJ6_9HYPO</name>
<feature type="compositionally biased region" description="Low complexity" evidence="6">
    <location>
        <begin position="190"/>
        <end position="204"/>
    </location>
</feature>
<dbReference type="FunFam" id="1.20.1510.10:FF:000005">
    <property type="entry name" value="Putative Cation diffusion facilitator 1"/>
    <property type="match status" value="1"/>
</dbReference>
<evidence type="ECO:0000259" key="9">
    <source>
        <dbReference type="Pfam" id="PF16916"/>
    </source>
</evidence>
<dbReference type="InterPro" id="IPR058533">
    <property type="entry name" value="Cation_efflux_TM"/>
</dbReference>
<dbReference type="InterPro" id="IPR050291">
    <property type="entry name" value="CDF_Transporter"/>
</dbReference>
<feature type="transmembrane region" description="Helical" evidence="7">
    <location>
        <begin position="300"/>
        <end position="321"/>
    </location>
</feature>
<feature type="transmembrane region" description="Helical" evidence="7">
    <location>
        <begin position="406"/>
        <end position="427"/>
    </location>
</feature>
<dbReference type="InterPro" id="IPR027470">
    <property type="entry name" value="Cation_efflux_CTD"/>
</dbReference>
<feature type="compositionally biased region" description="Low complexity" evidence="6">
    <location>
        <begin position="269"/>
        <end position="278"/>
    </location>
</feature>
<organism evidence="10 11">
    <name type="scientific">Geosmithia morbida</name>
    <dbReference type="NCBI Taxonomy" id="1094350"/>
    <lineage>
        <taxon>Eukaryota</taxon>
        <taxon>Fungi</taxon>
        <taxon>Dikarya</taxon>
        <taxon>Ascomycota</taxon>
        <taxon>Pezizomycotina</taxon>
        <taxon>Sordariomycetes</taxon>
        <taxon>Hypocreomycetidae</taxon>
        <taxon>Hypocreales</taxon>
        <taxon>Bionectriaceae</taxon>
        <taxon>Geosmithia</taxon>
    </lineage>
</organism>
<gene>
    <name evidence="10" type="ORF">GMORB2_7493</name>
</gene>
<feature type="domain" description="Cation efflux protein transmembrane" evidence="8">
    <location>
        <begin position="302"/>
        <end position="492"/>
    </location>
</feature>
<evidence type="ECO:0000256" key="3">
    <source>
        <dbReference type="ARBA" id="ARBA00022692"/>
    </source>
</evidence>
<keyword evidence="3 7" id="KW-0812">Transmembrane</keyword>
<dbReference type="GeneID" id="55973716"/>
<evidence type="ECO:0000256" key="1">
    <source>
        <dbReference type="ARBA" id="ARBA00004141"/>
    </source>
</evidence>
<dbReference type="GO" id="GO:0030003">
    <property type="term" value="P:intracellular monoatomic cation homeostasis"/>
    <property type="evidence" value="ECO:0007669"/>
    <property type="project" value="UniProtKB-ARBA"/>
</dbReference>
<dbReference type="Proteomes" id="UP000749293">
    <property type="component" value="Unassembled WGS sequence"/>
</dbReference>
<evidence type="ECO:0000256" key="6">
    <source>
        <dbReference type="SAM" id="MobiDB-lite"/>
    </source>
</evidence>
<protein>
    <submittedName>
        <fullName evidence="10">Divalent metal cation (Fe/Co/Zn/Cd) transporter</fullName>
    </submittedName>
</protein>
<dbReference type="PANTHER" id="PTHR43840:SF4">
    <property type="entry name" value="CDF DIVALENT METAL CATION TRANSPORTER (EUROFUNG)"/>
    <property type="match status" value="1"/>
</dbReference>
<evidence type="ECO:0000313" key="10">
    <source>
        <dbReference type="EMBL" id="KAF4122501.1"/>
    </source>
</evidence>
<dbReference type="SUPFAM" id="SSF160240">
    <property type="entry name" value="Cation efflux protein cytoplasmic domain-like"/>
    <property type="match status" value="1"/>
</dbReference>
<dbReference type="OrthoDB" id="78296at2759"/>
<sequence length="593" mass="66136">MTSPATRLHSRRPSTTPSLVSVTEDYNYPLPTRSGVLASLIRTRSVSSLSSAGRRHPPSDEEACAAEDDIERLIHDEHRLNQLLHGSQARSKILIGKSNPRYRWERYWKDEEQLDAMSAPLRNYYERTNELIEQYLYIDRLLDSTIPHEILSEYSTELEASAYRPVDVPATIPEDDANSQLSDSPLSLKANDNNDNSNAGSNGNYGSIAPTPDIRGSSNNSNNANSPGSRPPKQNRTPKDIFRSSEALPLLQRDDEDDHHEDDEHHRAGSSSNASGSGPQPNLPWLEDAELDSDSPIVTLAIWINLIANTVLLLGKLVVVLSVPSMSVLASLVDAVLDFLSTAIVWTTTRLISRSQSDQYSYPVGRRRLEPVGVLVFSIIMITCFFQVGMQCIHKLMGPEHTIVELGVPAIAIMGGTIVIKGVVWIWCRLVRNSSVRALAEDCKTDVIFNTGSILFPIIGWYGRIWWLDALGGLLLSAYVVFQWSDTSAHHVRNLTGFSASPDERNLLLYLTMRFATSIRNIQNLRAYHAGDRLFVEVDIVLDASMPLKDSHDLSEVLTYFLESVPIVDRAFVHVDYTSYNAPTHMLKQDSSN</sequence>
<dbReference type="FunFam" id="3.30.70.1350:FF:000004">
    <property type="entry name" value="Cation diffusion facilitator 10"/>
    <property type="match status" value="1"/>
</dbReference>
<dbReference type="Pfam" id="PF01545">
    <property type="entry name" value="Cation_efflux"/>
    <property type="match status" value="1"/>
</dbReference>
<feature type="domain" description="Cation efflux protein cytoplasmic" evidence="9">
    <location>
        <begin position="518"/>
        <end position="576"/>
    </location>
</feature>
<dbReference type="NCBIfam" id="TIGR01297">
    <property type="entry name" value="CDF"/>
    <property type="match status" value="1"/>
</dbReference>
<feature type="compositionally biased region" description="Low complexity" evidence="6">
    <location>
        <begin position="215"/>
        <end position="232"/>
    </location>
</feature>
<dbReference type="AlphaFoldDB" id="A0A9P4YVJ6"/>
<evidence type="ECO:0000256" key="5">
    <source>
        <dbReference type="ARBA" id="ARBA00023136"/>
    </source>
</evidence>
<dbReference type="RefSeq" id="XP_035321153.1">
    <property type="nucleotide sequence ID" value="XM_035469458.1"/>
</dbReference>
<feature type="transmembrane region" description="Helical" evidence="7">
    <location>
        <begin position="372"/>
        <end position="394"/>
    </location>
</feature>
<feature type="region of interest" description="Disordered" evidence="6">
    <location>
        <begin position="169"/>
        <end position="287"/>
    </location>
</feature>
<dbReference type="InterPro" id="IPR027469">
    <property type="entry name" value="Cation_efflux_TMD_sf"/>
</dbReference>
<evidence type="ECO:0000256" key="4">
    <source>
        <dbReference type="ARBA" id="ARBA00022989"/>
    </source>
</evidence>
<dbReference type="SUPFAM" id="SSF161111">
    <property type="entry name" value="Cation efflux protein transmembrane domain-like"/>
    <property type="match status" value="1"/>
</dbReference>
<dbReference type="Pfam" id="PF16916">
    <property type="entry name" value="ZT_dimer"/>
    <property type="match status" value="1"/>
</dbReference>
<proteinExistence type="predicted"/>
<keyword evidence="4 7" id="KW-1133">Transmembrane helix</keyword>
<dbReference type="GO" id="GO:0008324">
    <property type="term" value="F:monoatomic cation transmembrane transporter activity"/>
    <property type="evidence" value="ECO:0007669"/>
    <property type="project" value="InterPro"/>
</dbReference>
<comment type="subcellular location">
    <subcellularLocation>
        <location evidence="1">Membrane</location>
        <topology evidence="1">Multi-pass membrane protein</topology>
    </subcellularLocation>
</comment>
<evidence type="ECO:0000313" key="11">
    <source>
        <dbReference type="Proteomes" id="UP000749293"/>
    </source>
</evidence>
<comment type="caution">
    <text evidence="10">The sequence shown here is derived from an EMBL/GenBank/DDBJ whole genome shotgun (WGS) entry which is preliminary data.</text>
</comment>
<evidence type="ECO:0000256" key="7">
    <source>
        <dbReference type="SAM" id="Phobius"/>
    </source>
</evidence>
<dbReference type="Gene3D" id="3.30.70.1350">
    <property type="entry name" value="Cation efflux protein, cytoplasmic domain"/>
    <property type="match status" value="1"/>
</dbReference>
<dbReference type="PANTHER" id="PTHR43840">
    <property type="entry name" value="MITOCHONDRIAL METAL TRANSPORTER 1-RELATED"/>
    <property type="match status" value="1"/>
</dbReference>